<dbReference type="RefSeq" id="WP_107271541.1">
    <property type="nucleotide sequence ID" value="NZ_PYMA01000001.1"/>
</dbReference>
<dbReference type="Pfam" id="PF00356">
    <property type="entry name" value="LacI"/>
    <property type="match status" value="1"/>
</dbReference>
<keyword evidence="7" id="KW-1185">Reference proteome</keyword>
<dbReference type="SUPFAM" id="SSF53822">
    <property type="entry name" value="Periplasmic binding protein-like I"/>
    <property type="match status" value="1"/>
</dbReference>
<dbReference type="GO" id="GO:0003700">
    <property type="term" value="F:DNA-binding transcription factor activity"/>
    <property type="evidence" value="ECO:0007669"/>
    <property type="project" value="TreeGrafter"/>
</dbReference>
<proteinExistence type="predicted"/>
<evidence type="ECO:0000313" key="7">
    <source>
        <dbReference type="Proteomes" id="UP000241771"/>
    </source>
</evidence>
<accession>A0A2T3P0Z6</accession>
<dbReference type="InterPro" id="IPR028082">
    <property type="entry name" value="Peripla_BP_I"/>
</dbReference>
<dbReference type="CDD" id="cd06267">
    <property type="entry name" value="PBP1_LacI_sugar_binding-like"/>
    <property type="match status" value="1"/>
</dbReference>
<dbReference type="Proteomes" id="UP000241771">
    <property type="component" value="Unassembled WGS sequence"/>
</dbReference>
<dbReference type="InterPro" id="IPR000843">
    <property type="entry name" value="HTH_LacI"/>
</dbReference>
<keyword evidence="4" id="KW-0175">Coiled coil</keyword>
<dbReference type="SMART" id="SM00354">
    <property type="entry name" value="HTH_LACI"/>
    <property type="match status" value="1"/>
</dbReference>
<evidence type="ECO:0000313" key="6">
    <source>
        <dbReference type="EMBL" id="PSW22194.1"/>
    </source>
</evidence>
<organism evidence="6 7">
    <name type="scientific">Photobacterium sanctipauli</name>
    <dbReference type="NCBI Taxonomy" id="1342794"/>
    <lineage>
        <taxon>Bacteria</taxon>
        <taxon>Pseudomonadati</taxon>
        <taxon>Pseudomonadota</taxon>
        <taxon>Gammaproteobacteria</taxon>
        <taxon>Vibrionales</taxon>
        <taxon>Vibrionaceae</taxon>
        <taxon>Photobacterium</taxon>
    </lineage>
</organism>
<keyword evidence="2" id="KW-0238">DNA-binding</keyword>
<evidence type="ECO:0000259" key="5">
    <source>
        <dbReference type="PROSITE" id="PS50932"/>
    </source>
</evidence>
<keyword evidence="1" id="KW-0805">Transcription regulation</keyword>
<evidence type="ECO:0000256" key="3">
    <source>
        <dbReference type="ARBA" id="ARBA00023163"/>
    </source>
</evidence>
<feature type="coiled-coil region" evidence="4">
    <location>
        <begin position="93"/>
        <end position="120"/>
    </location>
</feature>
<evidence type="ECO:0000256" key="1">
    <source>
        <dbReference type="ARBA" id="ARBA00023015"/>
    </source>
</evidence>
<protein>
    <submittedName>
        <fullName evidence="6">LacI family transcriptional regulator</fullName>
    </submittedName>
</protein>
<keyword evidence="3" id="KW-0804">Transcription</keyword>
<dbReference type="Pfam" id="PF13377">
    <property type="entry name" value="Peripla_BP_3"/>
    <property type="match status" value="1"/>
</dbReference>
<dbReference type="InterPro" id="IPR046335">
    <property type="entry name" value="LacI/GalR-like_sensor"/>
</dbReference>
<dbReference type="CDD" id="cd01392">
    <property type="entry name" value="HTH_LacI"/>
    <property type="match status" value="1"/>
</dbReference>
<dbReference type="PANTHER" id="PTHR30146">
    <property type="entry name" value="LACI-RELATED TRANSCRIPTIONAL REPRESSOR"/>
    <property type="match status" value="1"/>
</dbReference>
<dbReference type="SUPFAM" id="SSF47413">
    <property type="entry name" value="lambda repressor-like DNA-binding domains"/>
    <property type="match status" value="1"/>
</dbReference>
<dbReference type="AlphaFoldDB" id="A0A2T3P0Z6"/>
<dbReference type="InterPro" id="IPR010982">
    <property type="entry name" value="Lambda_DNA-bd_dom_sf"/>
</dbReference>
<name>A0A2T3P0Z6_9GAMM</name>
<gene>
    <name evidence="6" type="ORF">C9I98_02710</name>
</gene>
<dbReference type="PANTHER" id="PTHR30146:SF109">
    <property type="entry name" value="HTH-TYPE TRANSCRIPTIONAL REGULATOR GALS"/>
    <property type="match status" value="1"/>
</dbReference>
<dbReference type="EMBL" id="PYMA01000001">
    <property type="protein sequence ID" value="PSW22194.1"/>
    <property type="molecule type" value="Genomic_DNA"/>
</dbReference>
<dbReference type="GO" id="GO:0000976">
    <property type="term" value="F:transcription cis-regulatory region binding"/>
    <property type="evidence" value="ECO:0007669"/>
    <property type="project" value="TreeGrafter"/>
</dbReference>
<sequence>MATITDVSKLANVSKATVSRVLSGTRGVREESRLAVLKAVDELNYRPNVAAQNLAKQATNYIGVILPSVEATNVATYLPLLAKGLKSLNKFMLVHYATDIEDQRRVIDELQEQCEAIIVMGAHTTGPTLPNVVHFDSIQVEGDTVSGYNYAFATESACRYVLGKGHRQIALLIDEAKEMASEQMLEGYRNALQNLSIPFNRQLVVEAKNDVEQGLLTLINSFTKYTALVVKRDSHAAEAMRLMREFNIAVPQEVSIISLEDSPLAALLYPPLTCISYPTEQLVDDCIDRVRCVISDKPQVNDRPTAIAGRLITRGSVANITA</sequence>
<dbReference type="PROSITE" id="PS50932">
    <property type="entry name" value="HTH_LACI_2"/>
    <property type="match status" value="1"/>
</dbReference>
<evidence type="ECO:0000256" key="2">
    <source>
        <dbReference type="ARBA" id="ARBA00023125"/>
    </source>
</evidence>
<dbReference type="Gene3D" id="1.10.260.40">
    <property type="entry name" value="lambda repressor-like DNA-binding domains"/>
    <property type="match status" value="1"/>
</dbReference>
<feature type="domain" description="HTH lacI-type" evidence="5">
    <location>
        <begin position="2"/>
        <end position="56"/>
    </location>
</feature>
<comment type="caution">
    <text evidence="6">The sequence shown here is derived from an EMBL/GenBank/DDBJ whole genome shotgun (WGS) entry which is preliminary data.</text>
</comment>
<dbReference type="Gene3D" id="3.40.50.2300">
    <property type="match status" value="2"/>
</dbReference>
<evidence type="ECO:0000256" key="4">
    <source>
        <dbReference type="SAM" id="Coils"/>
    </source>
</evidence>
<reference evidence="6 7" key="1">
    <citation type="submission" date="2018-01" db="EMBL/GenBank/DDBJ databases">
        <title>Whole genome sequencing of Histamine producing bacteria.</title>
        <authorList>
            <person name="Butler K."/>
        </authorList>
    </citation>
    <scope>NUCLEOTIDE SEQUENCE [LARGE SCALE GENOMIC DNA]</scope>
    <source>
        <strain evidence="6 7">DSM 100436</strain>
    </source>
</reference>